<dbReference type="GO" id="GO:0005886">
    <property type="term" value="C:plasma membrane"/>
    <property type="evidence" value="ECO:0007669"/>
    <property type="project" value="UniProtKB-SubCell"/>
</dbReference>
<dbReference type="EMBL" id="CP163429">
    <property type="protein sequence ID" value="XDP94184.1"/>
    <property type="molecule type" value="Genomic_DNA"/>
</dbReference>
<accession>A0AB39LKH2</accession>
<name>A0AB39LKH2_9ACTN</name>
<keyword evidence="1" id="KW-1133">Transmembrane helix</keyword>
<keyword evidence="1" id="KW-0812">Transmembrane</keyword>
<proteinExistence type="predicted"/>
<feature type="transmembrane region" description="Helical" evidence="1">
    <location>
        <begin position="553"/>
        <end position="577"/>
    </location>
</feature>
<feature type="transmembrane region" description="Helical" evidence="1">
    <location>
        <begin position="880"/>
        <end position="901"/>
    </location>
</feature>
<evidence type="ECO:0000256" key="1">
    <source>
        <dbReference type="SAM" id="Phobius"/>
    </source>
</evidence>
<feature type="transmembrane region" description="Helical" evidence="1">
    <location>
        <begin position="32"/>
        <end position="53"/>
    </location>
</feature>
<organism evidence="2">
    <name type="scientific">Streptomyces sp. R02</name>
    <dbReference type="NCBI Taxonomy" id="3238623"/>
    <lineage>
        <taxon>Bacteria</taxon>
        <taxon>Bacillati</taxon>
        <taxon>Actinomycetota</taxon>
        <taxon>Actinomycetes</taxon>
        <taxon>Kitasatosporales</taxon>
        <taxon>Streptomycetaceae</taxon>
        <taxon>Streptomyces</taxon>
    </lineage>
</organism>
<protein>
    <submittedName>
        <fullName evidence="2">FtsX-like permease family protein</fullName>
    </submittedName>
</protein>
<sequence length="917" mass="94179">MTVRPSGRPGTAASRVTVPWVRTRLRTAPGAAAALALLVAVTAFLAAALPPALDRYDERGMRRALEAAGPARTTVQFQTSDADVYLSDGPWEERLTREAVEGPYAKLLALPDRALPLDREQSSAGVRTTRSLKTADAYLSQPDGLPPVFHLVAQGGVAGHSRLAEGRLPKAPGDPGRAVSALEAAVTAGTAKALNIRVGSVVHFPRAEGDPLAVRVTGVVVPREPDGAYWSALPGLARPNLMVTQGPVPSQYWSGTLLLAPDAGPALLSVPGAPARYWTLAPDLTALQGRDLERLTSAVASLEGGPLLERVTTAVSPHLDVTTDLDAVLGEYDGLWSAVGPLVAVAAFGTGTVAALVLCMAGGLAAERRRAELTLLRARGASLRGLAGRLLAETAVVAVPAAALGLLAVRLAVGTGRPVQSAAAAGAVALIALAALPLRAVAVHRAVGVHTGREDVVRARPSKRRLVTEVTLLVVAAGAVLTLRTRGTSAEGDPTGDELVSLAPVLVAVIAALLLVRLYPLPLRGLARPARRMRGVVGPLSLARAGRAGGSTVLPLLALLTALTTAAFGGSVLAGVADARERASVFAVGADARVDDLDPRRTGVEDRVRRAPGVDDVTPVRVSYTALAGNVRVSLAGVEPDPYAELSGRVDDGAFDADTLRASGKDAVPALGSPALAERLGEDPFPVIMEDGDSFTARIVAVRTWTPALGADDFLVVDGSALRAGLEPPTGLLVTGDHPDAAALKKAAGGDAQVRLRSAVIDATVESPLQTGAERVYAAAVAAGAAYAVLSLLLTLLRAAPERAALLARLRTMGLTRAQGRRLLILESLPQALLAAVGGVLTAWAAIRLLSPGIDLTTVAVSTGAPAAGRALLRADRLSLLVPALAVVALTVGVAAAQAWWTGRRGAVRELRAGDAR</sequence>
<gene>
    <name evidence="2" type="ORF">AB5J57_11845</name>
</gene>
<feature type="transmembrane region" description="Helical" evidence="1">
    <location>
        <begin position="466"/>
        <end position="483"/>
    </location>
</feature>
<feature type="transmembrane region" description="Helical" evidence="1">
    <location>
        <begin position="503"/>
        <end position="523"/>
    </location>
</feature>
<feature type="transmembrane region" description="Helical" evidence="1">
    <location>
        <begin position="386"/>
        <end position="413"/>
    </location>
</feature>
<feature type="transmembrane region" description="Helical" evidence="1">
    <location>
        <begin position="823"/>
        <end position="847"/>
    </location>
</feature>
<keyword evidence="1" id="KW-0472">Membrane</keyword>
<dbReference type="AlphaFoldDB" id="A0AB39LKH2"/>
<dbReference type="RefSeq" id="WP_369155998.1">
    <property type="nucleotide sequence ID" value="NZ_CP163429.1"/>
</dbReference>
<feature type="transmembrane region" description="Helical" evidence="1">
    <location>
        <begin position="419"/>
        <end position="438"/>
    </location>
</feature>
<reference evidence="2" key="1">
    <citation type="submission" date="2024-07" db="EMBL/GenBank/DDBJ databases">
        <authorList>
            <person name="Yu S.T."/>
        </authorList>
    </citation>
    <scope>NUCLEOTIDE SEQUENCE</scope>
    <source>
        <strain evidence="2">R02</strain>
    </source>
</reference>
<feature type="transmembrane region" description="Helical" evidence="1">
    <location>
        <begin position="776"/>
        <end position="797"/>
    </location>
</feature>
<feature type="transmembrane region" description="Helical" evidence="1">
    <location>
        <begin position="342"/>
        <end position="365"/>
    </location>
</feature>
<evidence type="ECO:0000313" key="2">
    <source>
        <dbReference type="EMBL" id="XDP94184.1"/>
    </source>
</evidence>